<reference evidence="3 4" key="1">
    <citation type="submission" date="2016-10" db="EMBL/GenBank/DDBJ databases">
        <authorList>
            <person name="Cai Z."/>
        </authorList>
    </citation>
    <scope>NUCLEOTIDE SEQUENCE [LARGE SCALE GENOMIC DNA]</scope>
    <source>
        <strain evidence="3 4">CGMCC 1.10826</strain>
    </source>
</reference>
<dbReference type="EMBL" id="UETB01000001">
    <property type="protein sequence ID" value="SSA36524.1"/>
    <property type="molecule type" value="Genomic_DNA"/>
</dbReference>
<protein>
    <submittedName>
        <fullName evidence="3">Methyltransferase domain-containing protein</fullName>
    </submittedName>
</protein>
<dbReference type="RefSeq" id="WP_110850713.1">
    <property type="nucleotide sequence ID" value="NZ_QKLZ01000001.1"/>
</dbReference>
<dbReference type="SUPFAM" id="SSF53335">
    <property type="entry name" value="S-adenosyl-L-methionine-dependent methyltransferases"/>
    <property type="match status" value="1"/>
</dbReference>
<keyword evidence="3" id="KW-0489">Methyltransferase</keyword>
<dbReference type="InterPro" id="IPR041698">
    <property type="entry name" value="Methyltransf_25"/>
</dbReference>
<feature type="domain" description="Methyltransferase" evidence="2">
    <location>
        <begin position="86"/>
        <end position="180"/>
    </location>
</feature>
<dbReference type="AlphaFoldDB" id="A0A2Y8ZWU0"/>
<keyword evidence="4" id="KW-1185">Reference proteome</keyword>
<dbReference type="Proteomes" id="UP000250222">
    <property type="component" value="Unassembled WGS sequence"/>
</dbReference>
<evidence type="ECO:0000313" key="4">
    <source>
        <dbReference type="Proteomes" id="UP000250222"/>
    </source>
</evidence>
<proteinExistence type="predicted"/>
<dbReference type="GO" id="GO:0032259">
    <property type="term" value="P:methylation"/>
    <property type="evidence" value="ECO:0007669"/>
    <property type="project" value="UniProtKB-KW"/>
</dbReference>
<dbReference type="CDD" id="cd02440">
    <property type="entry name" value="AdoMet_MTases"/>
    <property type="match status" value="1"/>
</dbReference>
<dbReference type="GO" id="GO:0008168">
    <property type="term" value="F:methyltransferase activity"/>
    <property type="evidence" value="ECO:0007669"/>
    <property type="project" value="UniProtKB-KW"/>
</dbReference>
<evidence type="ECO:0000259" key="2">
    <source>
        <dbReference type="Pfam" id="PF13649"/>
    </source>
</evidence>
<dbReference type="OrthoDB" id="8385759at2"/>
<feature type="region of interest" description="Disordered" evidence="1">
    <location>
        <begin position="1"/>
        <end position="20"/>
    </location>
</feature>
<sequence length="302" mass="32944">MSTRPPTGDDATADAPAGTDVLVTPEAALRANRENWDDRADIHAGSAMYDLPGFVADPGLISDVTAEDLAILGPHLPGGTVAGLDVVHLQCHVGKDTLSLARLGARVTGMDLSSRSLEIARELARDCGLEARFVEADVQHAADALDDTFDVVYTSIGTVTWLPDLTSWARSIARLLRPGGTFFIRDGHPMLYTLDDERSDLLAVRHRYFPSGLSQTWVDTYSYTGDEQPIEHPRTYEWPHSLAEIIGSLLGAGLRITSMGEQQTVPWPAHPLMEETDGAWAFPEPLRQRVPTTYSITAVKDD</sequence>
<organism evidence="3 4">
    <name type="scientific">Georgenia satyanarayanai</name>
    <dbReference type="NCBI Taxonomy" id="860221"/>
    <lineage>
        <taxon>Bacteria</taxon>
        <taxon>Bacillati</taxon>
        <taxon>Actinomycetota</taxon>
        <taxon>Actinomycetes</taxon>
        <taxon>Micrococcales</taxon>
        <taxon>Bogoriellaceae</taxon>
        <taxon>Georgenia</taxon>
    </lineage>
</organism>
<evidence type="ECO:0000313" key="3">
    <source>
        <dbReference type="EMBL" id="SSA36524.1"/>
    </source>
</evidence>
<dbReference type="InterPro" id="IPR029063">
    <property type="entry name" value="SAM-dependent_MTases_sf"/>
</dbReference>
<name>A0A2Y8ZWU0_9MICO</name>
<gene>
    <name evidence="3" type="ORF">SAMN05216184_101188</name>
</gene>
<dbReference type="Pfam" id="PF13649">
    <property type="entry name" value="Methyltransf_25"/>
    <property type="match status" value="1"/>
</dbReference>
<dbReference type="Gene3D" id="3.40.50.150">
    <property type="entry name" value="Vaccinia Virus protein VP39"/>
    <property type="match status" value="1"/>
</dbReference>
<dbReference type="PANTHER" id="PTHR43464">
    <property type="entry name" value="METHYLTRANSFERASE"/>
    <property type="match status" value="1"/>
</dbReference>
<dbReference type="PANTHER" id="PTHR43464:SF82">
    <property type="entry name" value="METHYLTRANSFERASE DOMAIN-CONTAINING PROTEIN"/>
    <property type="match status" value="1"/>
</dbReference>
<accession>A0A2Y8ZWU0</accession>
<evidence type="ECO:0000256" key="1">
    <source>
        <dbReference type="SAM" id="MobiDB-lite"/>
    </source>
</evidence>
<keyword evidence="3" id="KW-0808">Transferase</keyword>